<dbReference type="RefSeq" id="WP_007789376.1">
    <property type="nucleotide sequence ID" value="NZ_ADGQ01000050.1"/>
</dbReference>
<feature type="transmembrane region" description="Helical" evidence="1">
    <location>
        <begin position="185"/>
        <end position="202"/>
    </location>
</feature>
<comment type="caution">
    <text evidence="2">The sequence shown here is derived from an EMBL/GenBank/DDBJ whole genome shotgun (WGS) entry which is preliminary data.</text>
</comment>
<evidence type="ECO:0000313" key="2">
    <source>
        <dbReference type="EMBL" id="EFM64736.1"/>
    </source>
</evidence>
<feature type="transmembrane region" description="Helical" evidence="1">
    <location>
        <begin position="239"/>
        <end position="263"/>
    </location>
</feature>
<keyword evidence="3" id="KW-1185">Reference proteome</keyword>
<dbReference type="Proteomes" id="UP000003244">
    <property type="component" value="Unassembled WGS sequence"/>
</dbReference>
<dbReference type="STRING" id="596315.HMPREF0634_1132"/>
<feature type="transmembrane region" description="Helical" evidence="1">
    <location>
        <begin position="214"/>
        <end position="233"/>
    </location>
</feature>
<dbReference type="eggNOG" id="ENOG5031PIN">
    <property type="taxonomic scope" value="Bacteria"/>
</dbReference>
<organism evidence="2 3">
    <name type="scientific">Peptostreptococcus stomatis DSM 17678</name>
    <dbReference type="NCBI Taxonomy" id="596315"/>
    <lineage>
        <taxon>Bacteria</taxon>
        <taxon>Bacillati</taxon>
        <taxon>Bacillota</taxon>
        <taxon>Clostridia</taxon>
        <taxon>Peptostreptococcales</taxon>
        <taxon>Peptostreptococcaceae</taxon>
        <taxon>Peptostreptococcus</taxon>
    </lineage>
</organism>
<evidence type="ECO:0000313" key="3">
    <source>
        <dbReference type="Proteomes" id="UP000003244"/>
    </source>
</evidence>
<feature type="transmembrane region" description="Helical" evidence="1">
    <location>
        <begin position="154"/>
        <end position="173"/>
    </location>
</feature>
<keyword evidence="1" id="KW-0812">Transmembrane</keyword>
<name>E0E2Z3_9FIRM</name>
<sequence>METIANYLLSALILSLEILFVLSLLASIFSFLGKKNTFYIYNCFGMNGLVITGLIGTVVHEFSHMLFCLIFRHEIVEFSLFRPYKSRFDGVMGYVNHSCDRSSPYQMVGNFFIGIAPIIVGTGCMILFMRILLPEEFKATYQTFNQNMAYMSNINSIGDSLNIYINIVIAIIHNLNPFIRHSWPRYIVFIYIMYSITSHMDLSKEDIINSRAGLLVFIILTYLINLIFIVLGIKYQILLLKVLISVFSFLTVGLFFAFTTMLISKTLDIFIG</sequence>
<accession>E0E2Z3</accession>
<keyword evidence="1" id="KW-1133">Transmembrane helix</keyword>
<feature type="transmembrane region" description="Helical" evidence="1">
    <location>
        <begin position="111"/>
        <end position="133"/>
    </location>
</feature>
<evidence type="ECO:0000256" key="1">
    <source>
        <dbReference type="SAM" id="Phobius"/>
    </source>
</evidence>
<feature type="transmembrane region" description="Helical" evidence="1">
    <location>
        <begin position="6"/>
        <end position="32"/>
    </location>
</feature>
<gene>
    <name evidence="2" type="ORF">HMPREF0634_1132</name>
</gene>
<dbReference type="EMBL" id="ADGQ01000050">
    <property type="protein sequence ID" value="EFM64736.1"/>
    <property type="molecule type" value="Genomic_DNA"/>
</dbReference>
<proteinExistence type="predicted"/>
<dbReference type="GeneID" id="84800626"/>
<keyword evidence="1" id="KW-0472">Membrane</keyword>
<dbReference type="AlphaFoldDB" id="E0E2Z3"/>
<protein>
    <submittedName>
        <fullName evidence="2">Uncharacterized protein</fullName>
    </submittedName>
</protein>
<reference evidence="2 3" key="1">
    <citation type="submission" date="2010-08" db="EMBL/GenBank/DDBJ databases">
        <authorList>
            <person name="Harkins D.M."/>
            <person name="Madupu R."/>
            <person name="Durkin A.S."/>
            <person name="Torralba M."/>
            <person name="Methe B."/>
            <person name="Sutton G.G."/>
            <person name="Nelson K.E."/>
        </authorList>
    </citation>
    <scope>NUCLEOTIDE SEQUENCE [LARGE SCALE GENOMIC DNA]</scope>
    <source>
        <strain evidence="2 3">DSM 17678</strain>
    </source>
</reference>
<dbReference type="OrthoDB" id="258743at2"/>